<evidence type="ECO:0000313" key="8">
    <source>
        <dbReference type="RefSeq" id="XP_030747574.1"/>
    </source>
</evidence>
<evidence type="ECO:0000313" key="7">
    <source>
        <dbReference type="Proteomes" id="UP000504635"/>
    </source>
</evidence>
<protein>
    <submittedName>
        <fullName evidence="8">WD repeat-containing protein 63</fullName>
    </submittedName>
</protein>
<dbReference type="RefSeq" id="XP_030747574.1">
    <property type="nucleotide sequence ID" value="XM_030891714.1"/>
</dbReference>
<keyword evidence="3 5" id="KW-0853">WD repeat</keyword>
<dbReference type="GO" id="GO:0045503">
    <property type="term" value="F:dynein light chain binding"/>
    <property type="evidence" value="ECO:0007669"/>
    <property type="project" value="TreeGrafter"/>
</dbReference>
<dbReference type="GO" id="GO:0036156">
    <property type="term" value="C:inner dynein arm"/>
    <property type="evidence" value="ECO:0007669"/>
    <property type="project" value="TreeGrafter"/>
</dbReference>
<keyword evidence="4" id="KW-0677">Repeat</keyword>
<dbReference type="KEGG" id="soy:115876040"/>
<feature type="region of interest" description="Disordered" evidence="6">
    <location>
        <begin position="850"/>
        <end position="888"/>
    </location>
</feature>
<dbReference type="InterPro" id="IPR001680">
    <property type="entry name" value="WD40_rpt"/>
</dbReference>
<dbReference type="SMART" id="SM00320">
    <property type="entry name" value="WD40"/>
    <property type="match status" value="2"/>
</dbReference>
<dbReference type="InterPro" id="IPR050687">
    <property type="entry name" value="Dynein_IC"/>
</dbReference>
<feature type="compositionally biased region" description="Basic residues" evidence="6">
    <location>
        <begin position="19"/>
        <end position="31"/>
    </location>
</feature>
<evidence type="ECO:0000256" key="2">
    <source>
        <dbReference type="ARBA" id="ARBA00022490"/>
    </source>
</evidence>
<dbReference type="OrthoDB" id="6619788at2759"/>
<evidence type="ECO:0000256" key="1">
    <source>
        <dbReference type="ARBA" id="ARBA00004496"/>
    </source>
</evidence>
<dbReference type="GO" id="GO:0045504">
    <property type="term" value="F:dynein heavy chain binding"/>
    <property type="evidence" value="ECO:0007669"/>
    <property type="project" value="TreeGrafter"/>
</dbReference>
<proteinExistence type="predicted"/>
<feature type="compositionally biased region" description="Basic and acidic residues" evidence="6">
    <location>
        <begin position="850"/>
        <end position="881"/>
    </location>
</feature>
<dbReference type="GO" id="GO:0036159">
    <property type="term" value="P:inner dynein arm assembly"/>
    <property type="evidence" value="ECO:0007669"/>
    <property type="project" value="TreeGrafter"/>
</dbReference>
<dbReference type="InterPro" id="IPR036322">
    <property type="entry name" value="WD40_repeat_dom_sf"/>
</dbReference>
<reference evidence="8" key="1">
    <citation type="submission" date="2025-08" db="UniProtKB">
        <authorList>
            <consortium name="RefSeq"/>
        </authorList>
    </citation>
    <scope>IDENTIFICATION</scope>
    <source>
        <tissue evidence="8">Gonads</tissue>
    </source>
</reference>
<sequence length="1085" mass="126680">MDKNLLDKNQDDLEDKMASPKRRRKKRKKRQKDLFSIPGVRKIVMSELTQKIIECVVGEHVTSENPWKFVKKELVQDNLELHEESSEFLPVRREISVFPRPEILIGYIADETKDTADEFYICVTEEATDIVHAIIEKIKQDQEERLYYQLYKDIHGWNAMGTEEEVEEMIIKNTRPLIEVEVETRYPIFPGKVQFRLVKAQDKRDGYMELKSTEESSANIYMRRIDSSIQAAPTLISRDAQTICTYPRNSSTQYLYEIEKQEMPVECEYQIMKYANENFENLSDLLKVNGVINFYADDFDSLVREYSTQRSKALFKDYEEYMFFMDVDLCKGKMISDIYWHPMWTGIVAISYADMASNIYNTGQNIGDEVHEAVHGTNPVLIWSFKDCLKPKLILESPREVRFLSFCRFDENILIGGCKNGQLVIWDIRNKLQKVEEKEVLTTAQQKYRNYMHSLMKWMKNIYDVSVIRPTAVSNLRYSHKLAVTGLTWMDPFFEISKTGNILEAEEKDGVVNHSMQIISSSLDGSICVWDLKKKPTIEAGSYKPKRLKRLKKIPSALQFDESPFRALHLNLKPIYKINVNKQEGKGSGKSKPAMITRCSSSFCQLKYEEANPKSEKGKKVNFRERVIYKPIWKCNKTLNDIHQKIHIGTVEGNVAQVIWEGQDFDSGETVNSEQAKFGFDTRFHDGPINWIETSSALNLTLSVGGKIFALWRTGISDKPILWRRSRQMYTKGQFNFFQPFIIILLTNSGVLEKWVISLNSKEPMFKEVMSNSFFTASGVHPFQLKKNIVGLADEQGALRLFTIPPANVALSDEVTNHMKNFVAREIKRKKLFYKWQDEFNTKHENILKMKQETEKRERDEENEKNLEKQDDKDTDKDDKTGPQPGKYIEWVIKQRQLSEEARIRAMVINKKQLDTKDLEKRRKPLQKLDEENERKKRKQKQRLKEGENIFHDTVASLFPDVLKEKPIPPPDPYTTKYLTKEKQKCFENFEDLAEDADDFISTNPYLYDFSYKNLLVGNKQKFQQDLNNIHKERYDREKQFRVGASLLHTQDKSGGSKTFLKEKGGIEELENLEDDVEIAVEDYN</sequence>
<dbReference type="InterPro" id="IPR015943">
    <property type="entry name" value="WD40/YVTN_repeat-like_dom_sf"/>
</dbReference>
<dbReference type="Gene3D" id="2.130.10.10">
    <property type="entry name" value="YVTN repeat-like/Quinoprotein amine dehydrogenase"/>
    <property type="match status" value="1"/>
</dbReference>
<dbReference type="Proteomes" id="UP000504635">
    <property type="component" value="Unplaced"/>
</dbReference>
<dbReference type="GO" id="GO:0060294">
    <property type="term" value="P:cilium movement involved in cell motility"/>
    <property type="evidence" value="ECO:0007669"/>
    <property type="project" value="TreeGrafter"/>
</dbReference>
<organism evidence="7 8">
    <name type="scientific">Sitophilus oryzae</name>
    <name type="common">Rice weevil</name>
    <name type="synonym">Curculio oryzae</name>
    <dbReference type="NCBI Taxonomy" id="7048"/>
    <lineage>
        <taxon>Eukaryota</taxon>
        <taxon>Metazoa</taxon>
        <taxon>Ecdysozoa</taxon>
        <taxon>Arthropoda</taxon>
        <taxon>Hexapoda</taxon>
        <taxon>Insecta</taxon>
        <taxon>Pterygota</taxon>
        <taxon>Neoptera</taxon>
        <taxon>Endopterygota</taxon>
        <taxon>Coleoptera</taxon>
        <taxon>Polyphaga</taxon>
        <taxon>Cucujiformia</taxon>
        <taxon>Curculionidae</taxon>
        <taxon>Dryophthorinae</taxon>
        <taxon>Sitophilus</taxon>
    </lineage>
</organism>
<name>A0A6J2X9Q1_SITOR</name>
<dbReference type="PANTHER" id="PTHR12442:SF5">
    <property type="entry name" value="DYNEIN AXONEMAL INTERMEDIATE CHAIN 3"/>
    <property type="match status" value="1"/>
</dbReference>
<gene>
    <name evidence="8" type="primary">LOC115876040</name>
</gene>
<evidence type="ECO:0000256" key="6">
    <source>
        <dbReference type="SAM" id="MobiDB-lite"/>
    </source>
</evidence>
<dbReference type="AlphaFoldDB" id="A0A6J2X9Q1"/>
<feature type="repeat" description="WD" evidence="5">
    <location>
        <begin position="518"/>
        <end position="540"/>
    </location>
</feature>
<dbReference type="CTD" id="38851"/>
<keyword evidence="2" id="KW-0963">Cytoplasm</keyword>
<dbReference type="FunCoup" id="A0A6J2X9Q1">
    <property type="interactions" value="13"/>
</dbReference>
<feature type="region of interest" description="Disordered" evidence="6">
    <location>
        <begin position="1"/>
        <end position="32"/>
    </location>
</feature>
<accession>A0A6J2X9Q1</accession>
<feature type="region of interest" description="Disordered" evidence="6">
    <location>
        <begin position="919"/>
        <end position="946"/>
    </location>
</feature>
<feature type="compositionally biased region" description="Basic and acidic residues" evidence="6">
    <location>
        <begin position="1"/>
        <end position="18"/>
    </location>
</feature>
<keyword evidence="7" id="KW-1185">Reference proteome</keyword>
<evidence type="ECO:0000256" key="4">
    <source>
        <dbReference type="ARBA" id="ARBA00022737"/>
    </source>
</evidence>
<dbReference type="PROSITE" id="PS50082">
    <property type="entry name" value="WD_REPEATS_2"/>
    <property type="match status" value="1"/>
</dbReference>
<dbReference type="InParanoid" id="A0A6J2X9Q1"/>
<comment type="subcellular location">
    <subcellularLocation>
        <location evidence="1">Cytoplasm</location>
    </subcellularLocation>
</comment>
<dbReference type="PANTHER" id="PTHR12442">
    <property type="entry name" value="DYNEIN INTERMEDIATE CHAIN"/>
    <property type="match status" value="1"/>
</dbReference>
<evidence type="ECO:0000256" key="3">
    <source>
        <dbReference type="ARBA" id="ARBA00022574"/>
    </source>
</evidence>
<feature type="compositionally biased region" description="Basic and acidic residues" evidence="6">
    <location>
        <begin position="919"/>
        <end position="935"/>
    </location>
</feature>
<dbReference type="GeneID" id="115876040"/>
<dbReference type="SUPFAM" id="SSF50978">
    <property type="entry name" value="WD40 repeat-like"/>
    <property type="match status" value="1"/>
</dbReference>
<evidence type="ECO:0000256" key="5">
    <source>
        <dbReference type="PROSITE-ProRule" id="PRU00221"/>
    </source>
</evidence>